<feature type="domain" description="GGDEF" evidence="2">
    <location>
        <begin position="240"/>
        <end position="379"/>
    </location>
</feature>
<dbReference type="PANTHER" id="PTHR45138:SF9">
    <property type="entry name" value="DIGUANYLATE CYCLASE DGCM-RELATED"/>
    <property type="match status" value="1"/>
</dbReference>
<feature type="transmembrane region" description="Helical" evidence="1">
    <location>
        <begin position="6"/>
        <end position="28"/>
    </location>
</feature>
<evidence type="ECO:0000259" key="2">
    <source>
        <dbReference type="PROSITE" id="PS50887"/>
    </source>
</evidence>
<evidence type="ECO:0000256" key="1">
    <source>
        <dbReference type="SAM" id="Phobius"/>
    </source>
</evidence>
<sequence>MVVWGLRITTFITNMAVIVAFGVLYTWLQQGHSEDKFVVRWRPWLQIAALWTVLIIFHFASVWGRAEAVTPVGYGWNYLNFQAAAMVYALLSGRNRRLLWSLIILMTLWYHFLADVPLSMWPPIAALTIITMALGNRFWTPLGDHWYYYAPYTLVFIAPLMYANWISIKNIDVGLLWQFGTLFATIACLGALHRMLVNRKVREVRLVREGQIDDLTRLHNFRMFDADLNKAYQDMLLTGAKIALFTFDIDHFKRINDRYGHLVGNTVLETVARRLDEITANTDYTVKTYRTGGEEFTFMLFDITVDFDRSAQFARLIKDEMAKLHFTTAKGETFSITISLGEDHSRYDDQNYLDVYNRADKYLYDSKNHGRNTITLCGVTID</sequence>
<dbReference type="GO" id="GO:0005886">
    <property type="term" value="C:plasma membrane"/>
    <property type="evidence" value="ECO:0007669"/>
    <property type="project" value="TreeGrafter"/>
</dbReference>
<feature type="transmembrane region" description="Helical" evidence="1">
    <location>
        <begin position="72"/>
        <end position="91"/>
    </location>
</feature>
<dbReference type="Proteomes" id="UP000051679">
    <property type="component" value="Unassembled WGS sequence"/>
</dbReference>
<keyword evidence="1" id="KW-0812">Transmembrane</keyword>
<dbReference type="PATRIC" id="fig|1291052.5.peg.143"/>
<dbReference type="SUPFAM" id="SSF55073">
    <property type="entry name" value="Nucleotide cyclase"/>
    <property type="match status" value="1"/>
</dbReference>
<dbReference type="CDD" id="cd01949">
    <property type="entry name" value="GGDEF"/>
    <property type="match status" value="1"/>
</dbReference>
<dbReference type="PROSITE" id="PS50887">
    <property type="entry name" value="GGDEF"/>
    <property type="match status" value="1"/>
</dbReference>
<keyword evidence="1" id="KW-1133">Transmembrane helix</keyword>
<dbReference type="GO" id="GO:0043709">
    <property type="term" value="P:cell adhesion involved in single-species biofilm formation"/>
    <property type="evidence" value="ECO:0007669"/>
    <property type="project" value="TreeGrafter"/>
</dbReference>
<name>A0A0R1ZPK6_9LACO</name>
<dbReference type="InterPro" id="IPR000160">
    <property type="entry name" value="GGDEF_dom"/>
</dbReference>
<dbReference type="SMART" id="SM00267">
    <property type="entry name" value="GGDEF"/>
    <property type="match status" value="1"/>
</dbReference>
<keyword evidence="4" id="KW-1185">Reference proteome</keyword>
<dbReference type="RefSeq" id="WP_054678973.1">
    <property type="nucleotide sequence ID" value="NZ_AYYO01000006.1"/>
</dbReference>
<evidence type="ECO:0000313" key="4">
    <source>
        <dbReference type="Proteomes" id="UP000051679"/>
    </source>
</evidence>
<protein>
    <recommendedName>
        <fullName evidence="2">GGDEF domain-containing protein</fullName>
    </recommendedName>
</protein>
<gene>
    <name evidence="3" type="ORF">FC18_GL000142</name>
</gene>
<feature type="transmembrane region" description="Helical" evidence="1">
    <location>
        <begin position="98"/>
        <end position="114"/>
    </location>
</feature>
<feature type="transmembrane region" description="Helical" evidence="1">
    <location>
        <begin position="174"/>
        <end position="192"/>
    </location>
</feature>
<dbReference type="InterPro" id="IPR050469">
    <property type="entry name" value="Diguanylate_Cyclase"/>
</dbReference>
<feature type="transmembrane region" description="Helical" evidence="1">
    <location>
        <begin position="146"/>
        <end position="168"/>
    </location>
</feature>
<dbReference type="NCBIfam" id="TIGR00254">
    <property type="entry name" value="GGDEF"/>
    <property type="match status" value="1"/>
</dbReference>
<evidence type="ECO:0000313" key="3">
    <source>
        <dbReference type="EMBL" id="KRM56306.1"/>
    </source>
</evidence>
<dbReference type="OrthoDB" id="9759607at2"/>
<reference evidence="3 4" key="1">
    <citation type="journal article" date="2015" name="Genome Announc.">
        <title>Expanding the biotechnology potential of lactobacilli through comparative genomics of 213 strains and associated genera.</title>
        <authorList>
            <person name="Sun Z."/>
            <person name="Harris H.M."/>
            <person name="McCann A."/>
            <person name="Guo C."/>
            <person name="Argimon S."/>
            <person name="Zhang W."/>
            <person name="Yang X."/>
            <person name="Jeffery I.B."/>
            <person name="Cooney J.C."/>
            <person name="Kagawa T.F."/>
            <person name="Liu W."/>
            <person name="Song Y."/>
            <person name="Salvetti E."/>
            <person name="Wrobel A."/>
            <person name="Rasinkangas P."/>
            <person name="Parkhill J."/>
            <person name="Rea M.C."/>
            <person name="O'Sullivan O."/>
            <person name="Ritari J."/>
            <person name="Douillard F.P."/>
            <person name="Paul Ross R."/>
            <person name="Yang R."/>
            <person name="Briner A.E."/>
            <person name="Felis G.E."/>
            <person name="de Vos W.M."/>
            <person name="Barrangou R."/>
            <person name="Klaenhammer T.R."/>
            <person name="Caufield P.W."/>
            <person name="Cui Y."/>
            <person name="Zhang H."/>
            <person name="O'Toole P.W."/>
        </authorList>
    </citation>
    <scope>NUCLEOTIDE SEQUENCE [LARGE SCALE GENOMIC DNA]</scope>
    <source>
        <strain evidence="3 4">DSM 20505</strain>
    </source>
</reference>
<comment type="caution">
    <text evidence="3">The sequence shown here is derived from an EMBL/GenBank/DDBJ whole genome shotgun (WGS) entry which is preliminary data.</text>
</comment>
<dbReference type="InterPro" id="IPR043128">
    <property type="entry name" value="Rev_trsase/Diguanyl_cyclase"/>
</dbReference>
<dbReference type="Gene3D" id="3.30.70.270">
    <property type="match status" value="1"/>
</dbReference>
<dbReference type="GO" id="GO:1902201">
    <property type="term" value="P:negative regulation of bacterial-type flagellum-dependent cell motility"/>
    <property type="evidence" value="ECO:0007669"/>
    <property type="project" value="TreeGrafter"/>
</dbReference>
<dbReference type="Pfam" id="PF00990">
    <property type="entry name" value="GGDEF"/>
    <property type="match status" value="1"/>
</dbReference>
<organism evidence="3 4">
    <name type="scientific">Lacticaseibacillus sharpeae JCM 1186 = DSM 20505</name>
    <dbReference type="NCBI Taxonomy" id="1291052"/>
    <lineage>
        <taxon>Bacteria</taxon>
        <taxon>Bacillati</taxon>
        <taxon>Bacillota</taxon>
        <taxon>Bacilli</taxon>
        <taxon>Lactobacillales</taxon>
        <taxon>Lactobacillaceae</taxon>
        <taxon>Lacticaseibacillus</taxon>
    </lineage>
</organism>
<dbReference type="AlphaFoldDB" id="A0A0R1ZPK6"/>
<dbReference type="STRING" id="1291052.FC18_GL000142"/>
<proteinExistence type="predicted"/>
<dbReference type="InterPro" id="IPR029787">
    <property type="entry name" value="Nucleotide_cyclase"/>
</dbReference>
<dbReference type="PANTHER" id="PTHR45138">
    <property type="entry name" value="REGULATORY COMPONENTS OF SENSORY TRANSDUCTION SYSTEM"/>
    <property type="match status" value="1"/>
</dbReference>
<feature type="transmembrane region" description="Helical" evidence="1">
    <location>
        <begin position="48"/>
        <end position="66"/>
    </location>
</feature>
<dbReference type="EMBL" id="AYYO01000006">
    <property type="protein sequence ID" value="KRM56306.1"/>
    <property type="molecule type" value="Genomic_DNA"/>
</dbReference>
<keyword evidence="1" id="KW-0472">Membrane</keyword>
<dbReference type="GO" id="GO:0052621">
    <property type="term" value="F:diguanylate cyclase activity"/>
    <property type="evidence" value="ECO:0007669"/>
    <property type="project" value="TreeGrafter"/>
</dbReference>
<accession>A0A0R1ZPK6</accession>